<evidence type="ECO:0000313" key="1">
    <source>
        <dbReference type="EMBL" id="MFB9071557.1"/>
    </source>
</evidence>
<dbReference type="EMBL" id="JBHMFI010000001">
    <property type="protein sequence ID" value="MFB9071557.1"/>
    <property type="molecule type" value="Genomic_DNA"/>
</dbReference>
<organism evidence="1 3">
    <name type="scientific">Citricoccus parietis</name>
    <dbReference type="NCBI Taxonomy" id="592307"/>
    <lineage>
        <taxon>Bacteria</taxon>
        <taxon>Bacillati</taxon>
        <taxon>Actinomycetota</taxon>
        <taxon>Actinomycetes</taxon>
        <taxon>Micrococcales</taxon>
        <taxon>Micrococcaceae</taxon>
        <taxon>Citricoccus</taxon>
    </lineage>
</organism>
<accession>A0ABV5FXY8</accession>
<dbReference type="Proteomes" id="UP001589575">
    <property type="component" value="Unassembled WGS sequence"/>
</dbReference>
<evidence type="ECO:0000313" key="2">
    <source>
        <dbReference type="EMBL" id="MFB9075091.1"/>
    </source>
</evidence>
<protein>
    <submittedName>
        <fullName evidence="1">Uncharacterized protein</fullName>
    </submittedName>
</protein>
<comment type="caution">
    <text evidence="1">The sequence shown here is derived from an EMBL/GenBank/DDBJ whole genome shotgun (WGS) entry which is preliminary data.</text>
</comment>
<evidence type="ECO:0000313" key="3">
    <source>
        <dbReference type="Proteomes" id="UP001589575"/>
    </source>
</evidence>
<sequence length="83" mass="9287">MESSCRRVDGHTHDVFAAQELRHLFLEGGGIRAGSQPARTNRLGDCLDLSLGDVRPGERQEGDGLSVLRHPQRSFRRQTYSLL</sequence>
<reference evidence="1 3" key="1">
    <citation type="submission" date="2024-09" db="EMBL/GenBank/DDBJ databases">
        <authorList>
            <person name="Sun Q."/>
            <person name="Mori K."/>
        </authorList>
    </citation>
    <scope>NUCLEOTIDE SEQUENCE [LARGE SCALE GENOMIC DNA]</scope>
    <source>
        <strain evidence="1 3">CCM 7609</strain>
    </source>
</reference>
<proteinExistence type="predicted"/>
<dbReference type="EMBL" id="JBHMFI010000011">
    <property type="protein sequence ID" value="MFB9075091.1"/>
    <property type="molecule type" value="Genomic_DNA"/>
</dbReference>
<gene>
    <name evidence="1" type="ORF">ACFFX0_10215</name>
    <name evidence="2" type="ORF">ACFFX0_29490</name>
</gene>
<keyword evidence="3" id="KW-1185">Reference proteome</keyword>
<name>A0ABV5FXY8_9MICC</name>